<reference evidence="1 2" key="1">
    <citation type="submission" date="2016-12" db="EMBL/GenBank/DDBJ databases">
        <title>Complete genome sequence of Microbacterium aurum KACC 15219.</title>
        <authorList>
            <person name="Jung Y."/>
            <person name="Shin J.-H."/>
            <person name="Lee Y.-J."/>
            <person name="Yi H."/>
            <person name="Bahn Y.-S."/>
            <person name="Kim J.F."/>
            <person name="Lee D.-W."/>
        </authorList>
    </citation>
    <scope>NUCLEOTIDE SEQUENCE [LARGE SCALE GENOMIC DNA]</scope>
    <source>
        <strain evidence="1 2">KACC 15219</strain>
    </source>
</reference>
<accession>A0A1P8UBL8</accession>
<gene>
    <name evidence="1" type="ORF">BOH66_15560</name>
</gene>
<name>A0A1P8UBL8_9MICO</name>
<evidence type="ECO:0000313" key="2">
    <source>
        <dbReference type="Proteomes" id="UP000187185"/>
    </source>
</evidence>
<sequence>MAITSVFLTAVSLSSLNQPWCAIPAGVCATFLAIGAITGWCPTQLVLSREDPTPVNTLGYDEARQPIDIHSRP</sequence>
<organism evidence="1 2">
    <name type="scientific">Microbacterium aurum</name>
    <dbReference type="NCBI Taxonomy" id="36805"/>
    <lineage>
        <taxon>Bacteria</taxon>
        <taxon>Bacillati</taxon>
        <taxon>Actinomycetota</taxon>
        <taxon>Actinomycetes</taxon>
        <taxon>Micrococcales</taxon>
        <taxon>Microbacteriaceae</taxon>
        <taxon>Microbacterium</taxon>
    </lineage>
</organism>
<dbReference type="AlphaFoldDB" id="A0A1P8UBL8"/>
<dbReference type="KEGG" id="maur:BOH66_15560"/>
<dbReference type="STRING" id="36805.BOH66_15560"/>
<keyword evidence="2" id="KW-1185">Reference proteome</keyword>
<proteinExistence type="predicted"/>
<dbReference type="Proteomes" id="UP000187185">
    <property type="component" value="Chromosome"/>
</dbReference>
<protein>
    <recommendedName>
        <fullName evidence="3">DUF2892 domain-containing protein</fullName>
    </recommendedName>
</protein>
<dbReference type="OrthoDB" id="5006825at2"/>
<evidence type="ECO:0000313" key="1">
    <source>
        <dbReference type="EMBL" id="APZ35492.1"/>
    </source>
</evidence>
<dbReference type="RefSeq" id="WP_076691858.1">
    <property type="nucleotide sequence ID" value="NZ_CP018762.1"/>
</dbReference>
<evidence type="ECO:0008006" key="3">
    <source>
        <dbReference type="Google" id="ProtNLM"/>
    </source>
</evidence>
<dbReference type="EMBL" id="CP018762">
    <property type="protein sequence ID" value="APZ35492.1"/>
    <property type="molecule type" value="Genomic_DNA"/>
</dbReference>